<dbReference type="PROSITE" id="PS00018">
    <property type="entry name" value="EF_HAND_1"/>
    <property type="match status" value="1"/>
</dbReference>
<proteinExistence type="predicted"/>
<dbReference type="SMART" id="SM00054">
    <property type="entry name" value="EFh"/>
    <property type="match status" value="2"/>
</dbReference>
<dbReference type="PROSITE" id="PS50222">
    <property type="entry name" value="EF_HAND_2"/>
    <property type="match status" value="1"/>
</dbReference>
<dbReference type="AlphaFoldDB" id="A2BRV8"/>
<dbReference type="Gene3D" id="1.10.238.10">
    <property type="entry name" value="EF-hand"/>
    <property type="match status" value="2"/>
</dbReference>
<dbReference type="Pfam" id="PF13499">
    <property type="entry name" value="EF-hand_7"/>
    <property type="match status" value="1"/>
</dbReference>
<evidence type="ECO:0000259" key="1">
    <source>
        <dbReference type="PROSITE" id="PS50222"/>
    </source>
</evidence>
<accession>A2BRV8</accession>
<evidence type="ECO:0000313" key="3">
    <source>
        <dbReference type="Proteomes" id="UP000002590"/>
    </source>
</evidence>
<dbReference type="InterPro" id="IPR002048">
    <property type="entry name" value="EF_hand_dom"/>
</dbReference>
<dbReference type="InterPro" id="IPR011992">
    <property type="entry name" value="EF-hand-dom_pair"/>
</dbReference>
<dbReference type="Proteomes" id="UP000002590">
    <property type="component" value="Chromosome"/>
</dbReference>
<name>A2BRV8_PROMS</name>
<evidence type="ECO:0000313" key="2">
    <source>
        <dbReference type="EMBL" id="ABM70519.1"/>
    </source>
</evidence>
<dbReference type="STRING" id="146891.A9601_12351"/>
<dbReference type="SUPFAM" id="SSF47473">
    <property type="entry name" value="EF-hand"/>
    <property type="match status" value="1"/>
</dbReference>
<reference evidence="2 3" key="1">
    <citation type="journal article" date="2007" name="PLoS Genet.">
        <title>Patterns and implications of gene gain and loss in the evolution of Prochlorococcus.</title>
        <authorList>
            <person name="Kettler G.C."/>
            <person name="Martiny A.C."/>
            <person name="Huang K."/>
            <person name="Zucker J."/>
            <person name="Coleman M.L."/>
            <person name="Rodrigue S."/>
            <person name="Chen F."/>
            <person name="Lapidus A."/>
            <person name="Ferriera S."/>
            <person name="Johnson J."/>
            <person name="Steglich C."/>
            <person name="Church G.M."/>
            <person name="Richardson P."/>
            <person name="Chisholm S.W."/>
        </authorList>
    </citation>
    <scope>NUCLEOTIDE SEQUENCE [LARGE SCALE GENOMIC DNA]</scope>
    <source>
        <strain evidence="2 3">AS9601</strain>
    </source>
</reference>
<protein>
    <recommendedName>
        <fullName evidence="1">EF-hand domain-containing protein</fullName>
    </recommendedName>
</protein>
<gene>
    <name evidence="2" type="ordered locus">A9601_12351</name>
</gene>
<dbReference type="KEGG" id="pmb:A9601_12351"/>
<feature type="domain" description="EF-hand" evidence="1">
    <location>
        <begin position="85"/>
        <end position="120"/>
    </location>
</feature>
<dbReference type="HOGENOM" id="CLU_1946884_0_0_3"/>
<sequence>MSTICPLYIFMRRIFIDFCVNNLETFKTFMKNFSFLILALAFFIALPSYSNPTFEKNSFIKMRKRFQKIDKNGDGLLSKGEMIEAHRDRIDKLFLNFDKNADGKLSKKELRAVKQEMKKRIYKFRNEGN</sequence>
<dbReference type="GO" id="GO:0005509">
    <property type="term" value="F:calcium ion binding"/>
    <property type="evidence" value="ECO:0007669"/>
    <property type="project" value="InterPro"/>
</dbReference>
<organism evidence="2 3">
    <name type="scientific">Prochlorococcus marinus (strain AS9601)</name>
    <dbReference type="NCBI Taxonomy" id="146891"/>
    <lineage>
        <taxon>Bacteria</taxon>
        <taxon>Bacillati</taxon>
        <taxon>Cyanobacteriota</taxon>
        <taxon>Cyanophyceae</taxon>
        <taxon>Synechococcales</taxon>
        <taxon>Prochlorococcaceae</taxon>
        <taxon>Prochlorococcus</taxon>
    </lineage>
</organism>
<dbReference type="CDD" id="cd00051">
    <property type="entry name" value="EFh"/>
    <property type="match status" value="1"/>
</dbReference>
<dbReference type="EMBL" id="CP000551">
    <property type="protein sequence ID" value="ABM70519.1"/>
    <property type="molecule type" value="Genomic_DNA"/>
</dbReference>
<dbReference type="eggNOG" id="ENOG5032F50">
    <property type="taxonomic scope" value="Bacteria"/>
</dbReference>
<dbReference type="InterPro" id="IPR018247">
    <property type="entry name" value="EF_Hand_1_Ca_BS"/>
</dbReference>